<accession>A0A6A6U7T0</accession>
<dbReference type="Pfam" id="PF00221">
    <property type="entry name" value="Lyase_aromatic"/>
    <property type="match status" value="2"/>
</dbReference>
<dbReference type="InterPro" id="IPR001106">
    <property type="entry name" value="Aromatic_Lyase"/>
</dbReference>
<dbReference type="InterPro" id="IPR024083">
    <property type="entry name" value="Fumarase/histidase_N"/>
</dbReference>
<dbReference type="Gene3D" id="1.20.200.10">
    <property type="entry name" value="Fumarase/aspartase (Central domain)"/>
    <property type="match status" value="1"/>
</dbReference>
<dbReference type="PROSITE" id="PS00488">
    <property type="entry name" value="PAL_HISTIDASE"/>
    <property type="match status" value="1"/>
</dbReference>
<dbReference type="PANTHER" id="PTHR10362">
    <property type="entry name" value="HISTIDINE AMMONIA-LYASE"/>
    <property type="match status" value="1"/>
</dbReference>
<evidence type="ECO:0000256" key="1">
    <source>
        <dbReference type="ARBA" id="ARBA00007238"/>
    </source>
</evidence>
<dbReference type="GO" id="GO:0006559">
    <property type="term" value="P:L-phenylalanine catabolic process"/>
    <property type="evidence" value="ECO:0007669"/>
    <property type="project" value="InterPro"/>
</dbReference>
<dbReference type="GO" id="GO:0005737">
    <property type="term" value="C:cytoplasm"/>
    <property type="evidence" value="ECO:0007669"/>
    <property type="project" value="InterPro"/>
</dbReference>
<protein>
    <submittedName>
        <fullName evidence="3">Phenylalanine ammonia-lyase</fullName>
    </submittedName>
</protein>
<keyword evidence="4" id="KW-1185">Reference proteome</keyword>
<dbReference type="OrthoDB" id="10051290at2759"/>
<organism evidence="3 4">
    <name type="scientific">Microthyrium microscopicum</name>
    <dbReference type="NCBI Taxonomy" id="703497"/>
    <lineage>
        <taxon>Eukaryota</taxon>
        <taxon>Fungi</taxon>
        <taxon>Dikarya</taxon>
        <taxon>Ascomycota</taxon>
        <taxon>Pezizomycotina</taxon>
        <taxon>Dothideomycetes</taxon>
        <taxon>Dothideomycetes incertae sedis</taxon>
        <taxon>Microthyriales</taxon>
        <taxon>Microthyriaceae</taxon>
        <taxon>Microthyrium</taxon>
    </lineage>
</organism>
<keyword evidence="2 3" id="KW-0456">Lyase</keyword>
<sequence length="721" mass="78371">MAANSSTPEIEYNQKSQPARNHRAILLREMQAILSHSSKFATENDSSSNYSRSIVLLDGKSLNQAELTAVARYGATCRLNETPKVVNNVQKSLETFHHELCSGKSIYGVNTGFGGSADLTSDAPEDLQIALLQMQQCAIINSSSQDPSRALLSSTMPEDWVRGAILVRCNSLMRGHSAVRLEVIETLIQLLELNLIPVIPLRGSISASGDLCPLSYIAGVLEGNPDIFVWSGKAGARHMVSAEHALKKANISPITFQPKEVLGLINDGILAQILTAMTVEALMGSSASFHPFIHSIRPHEGQIESAHSIEASLKGSKLVHHSGGGETKVNHLAQDRYATRTSPQWFGPLLEDLLLAHKQVKVELNSTTDNPLIDSSHDPPTIHNGGNFQAASLTSATEKTRYALQMVGRIVFAQSSELLNDSMNNGLPPNLSPDEPGVSFLSKGLDINMAAYMTELGFLANPVSSHVQSAEMGNQAVNSVALISARQTHQAIDVLSLMLATHTWTLCQAVDLRAIQVQIESEILPQVHGTCSDSFEKYFQPDTLTHLTKKVEDIIKRGLLDAAKVQSGQRYHNIAESAQKIWYEAFSDPERKALESAGHVQAISDPILAVRDWTKEMARVMLVTSKSVKETYAVTPDASHLLGKSSSKVYRFVRERLGVPFCRGLADHPTAKSNDSAISRGPKKTTGSQVSLIHSAIRNGDILGLLEDCIKDIESSIEVPK</sequence>
<comment type="similarity">
    <text evidence="1 2">Belongs to the PAL/histidase family.</text>
</comment>
<gene>
    <name evidence="3" type="ORF">BT63DRAFT_472223</name>
</gene>
<dbReference type="GO" id="GO:0016841">
    <property type="term" value="F:ammonia-lyase activity"/>
    <property type="evidence" value="ECO:0007669"/>
    <property type="project" value="InterPro"/>
</dbReference>
<dbReference type="InterPro" id="IPR005922">
    <property type="entry name" value="Phe_NH3-lyase"/>
</dbReference>
<dbReference type="InterPro" id="IPR023144">
    <property type="entry name" value="Phe_NH3-lyase_shielding_dom_sf"/>
</dbReference>
<name>A0A6A6U7T0_9PEZI</name>
<dbReference type="InterPro" id="IPR008948">
    <property type="entry name" value="L-Aspartase-like"/>
</dbReference>
<evidence type="ECO:0000256" key="2">
    <source>
        <dbReference type="RuleBase" id="RU003954"/>
    </source>
</evidence>
<dbReference type="EMBL" id="MU004237">
    <property type="protein sequence ID" value="KAF2667487.1"/>
    <property type="molecule type" value="Genomic_DNA"/>
</dbReference>
<dbReference type="Proteomes" id="UP000799302">
    <property type="component" value="Unassembled WGS sequence"/>
</dbReference>
<evidence type="ECO:0000313" key="3">
    <source>
        <dbReference type="EMBL" id="KAF2667487.1"/>
    </source>
</evidence>
<dbReference type="Gene3D" id="1.10.275.10">
    <property type="entry name" value="Fumarase/aspartase (N-terminal domain)"/>
    <property type="match status" value="1"/>
</dbReference>
<reference evidence="3" key="1">
    <citation type="journal article" date="2020" name="Stud. Mycol.">
        <title>101 Dothideomycetes genomes: a test case for predicting lifestyles and emergence of pathogens.</title>
        <authorList>
            <person name="Haridas S."/>
            <person name="Albert R."/>
            <person name="Binder M."/>
            <person name="Bloem J."/>
            <person name="Labutti K."/>
            <person name="Salamov A."/>
            <person name="Andreopoulos B."/>
            <person name="Baker S."/>
            <person name="Barry K."/>
            <person name="Bills G."/>
            <person name="Bluhm B."/>
            <person name="Cannon C."/>
            <person name="Castanera R."/>
            <person name="Culley D."/>
            <person name="Daum C."/>
            <person name="Ezra D."/>
            <person name="Gonzalez J."/>
            <person name="Henrissat B."/>
            <person name="Kuo A."/>
            <person name="Liang C."/>
            <person name="Lipzen A."/>
            <person name="Lutzoni F."/>
            <person name="Magnuson J."/>
            <person name="Mondo S."/>
            <person name="Nolan M."/>
            <person name="Ohm R."/>
            <person name="Pangilinan J."/>
            <person name="Park H.-J."/>
            <person name="Ramirez L."/>
            <person name="Alfaro M."/>
            <person name="Sun H."/>
            <person name="Tritt A."/>
            <person name="Yoshinaga Y."/>
            <person name="Zwiers L.-H."/>
            <person name="Turgeon B."/>
            <person name="Goodwin S."/>
            <person name="Spatafora J."/>
            <person name="Crous P."/>
            <person name="Grigoriev I."/>
        </authorList>
    </citation>
    <scope>NUCLEOTIDE SEQUENCE</scope>
    <source>
        <strain evidence="3">CBS 115976</strain>
    </source>
</reference>
<dbReference type="InterPro" id="IPR022313">
    <property type="entry name" value="Phe/His_NH3-lyase_AS"/>
</dbReference>
<dbReference type="SUPFAM" id="SSF48557">
    <property type="entry name" value="L-aspartase-like"/>
    <property type="match status" value="1"/>
</dbReference>
<dbReference type="NCBIfam" id="TIGR01226">
    <property type="entry name" value="phe_am_lyase"/>
    <property type="match status" value="1"/>
</dbReference>
<proteinExistence type="inferred from homology"/>
<dbReference type="Gene3D" id="1.10.274.20">
    <property type="entry name" value="Phenylalanine ammonia-lyase 1, domain 3"/>
    <property type="match status" value="1"/>
</dbReference>
<dbReference type="AlphaFoldDB" id="A0A6A6U7T0"/>
<dbReference type="CDD" id="cd00332">
    <property type="entry name" value="PAL-HAL"/>
    <property type="match status" value="1"/>
</dbReference>
<evidence type="ECO:0000313" key="4">
    <source>
        <dbReference type="Proteomes" id="UP000799302"/>
    </source>
</evidence>